<sequence>MATTEHITREETTTPAVRPDPCSAVLYVCAERGIYLPELPAARAEEEGRAYAWTRGWRVAEVIHDPTTEDPEPLHRTGWRRVRTLAAAGTAATVIVRWPAVIAPDSAADLRHRETRWLQERGVQVRYSWEPLAQQETRRG</sequence>
<accession>A0ABQ3DD19</accession>
<evidence type="ECO:0000313" key="2">
    <source>
        <dbReference type="Proteomes" id="UP000653644"/>
    </source>
</evidence>
<keyword evidence="2" id="KW-1185">Reference proteome</keyword>
<proteinExistence type="predicted"/>
<evidence type="ECO:0008006" key="3">
    <source>
        <dbReference type="Google" id="ProtNLM"/>
    </source>
</evidence>
<comment type="caution">
    <text evidence="1">The sequence shown here is derived from an EMBL/GenBank/DDBJ whole genome shotgun (WGS) entry which is preliminary data.</text>
</comment>
<gene>
    <name evidence="1" type="ORF">GCM10010345_89830</name>
</gene>
<reference evidence="2" key="1">
    <citation type="journal article" date="2019" name="Int. J. Syst. Evol. Microbiol.">
        <title>The Global Catalogue of Microorganisms (GCM) 10K type strain sequencing project: providing services to taxonomists for standard genome sequencing and annotation.</title>
        <authorList>
            <consortium name="The Broad Institute Genomics Platform"/>
            <consortium name="The Broad Institute Genome Sequencing Center for Infectious Disease"/>
            <person name="Wu L."/>
            <person name="Ma J."/>
        </authorList>
    </citation>
    <scope>NUCLEOTIDE SEQUENCE [LARGE SCALE GENOMIC DNA]</scope>
    <source>
        <strain evidence="2">JCM 4733</strain>
    </source>
</reference>
<dbReference type="Proteomes" id="UP000653644">
    <property type="component" value="Unassembled WGS sequence"/>
</dbReference>
<organism evidence="1 2">
    <name type="scientific">Streptomyces canarius</name>
    <dbReference type="NCBI Taxonomy" id="285453"/>
    <lineage>
        <taxon>Bacteria</taxon>
        <taxon>Bacillati</taxon>
        <taxon>Actinomycetota</taxon>
        <taxon>Actinomycetes</taxon>
        <taxon>Kitasatosporales</taxon>
        <taxon>Streptomycetaceae</taxon>
        <taxon>Streptomyces</taxon>
    </lineage>
</organism>
<evidence type="ECO:0000313" key="1">
    <source>
        <dbReference type="EMBL" id="GHA73037.1"/>
    </source>
</evidence>
<protein>
    <recommendedName>
        <fullName evidence="3">Resolvase/invertase-type recombinase catalytic domain-containing protein</fullName>
    </recommendedName>
</protein>
<dbReference type="EMBL" id="BMVN01000088">
    <property type="protein sequence ID" value="GHA73037.1"/>
    <property type="molecule type" value="Genomic_DNA"/>
</dbReference>
<name>A0ABQ3DD19_9ACTN</name>
<dbReference type="RefSeq" id="WP_189894948.1">
    <property type="nucleotide sequence ID" value="NZ_BMVN01000088.1"/>
</dbReference>